<dbReference type="InterPro" id="IPR012349">
    <property type="entry name" value="Split_barrel_FMN-bd"/>
</dbReference>
<dbReference type="InterPro" id="IPR050268">
    <property type="entry name" value="NADH-dep_flavin_reductase"/>
</dbReference>
<dbReference type="PANTHER" id="PTHR30466:SF11">
    <property type="entry name" value="FLAVIN-DEPENDENT MONOOXYGENASE, REDUCTASE SUBUNIT HSAB"/>
    <property type="match status" value="1"/>
</dbReference>
<proteinExistence type="inferred from homology"/>
<dbReference type="EMBL" id="BSFP01000009">
    <property type="protein sequence ID" value="GLL00600.1"/>
    <property type="molecule type" value="Genomic_DNA"/>
</dbReference>
<dbReference type="PANTHER" id="PTHR30466">
    <property type="entry name" value="FLAVIN REDUCTASE"/>
    <property type="match status" value="1"/>
</dbReference>
<name>A0A9W6KH23_9ACTN</name>
<dbReference type="RefSeq" id="WP_246655597.1">
    <property type="nucleotide sequence ID" value="NZ_BAAAXA010000001.1"/>
</dbReference>
<sequence>MSEFPTGVSVVTALDDGQPRGMTCSSVCSVTIKPPTLLVCLRAASPTLDAVQRSGTFAVNLLHGKAQPTAELFASGDPDRFDIVKWVLPEPAGGPHLPEDAHTVADCRVSHTRSVGEHVVVFGEIFGITPATADPPLLYGRRQFATWADATP</sequence>
<dbReference type="Proteomes" id="UP001143480">
    <property type="component" value="Unassembled WGS sequence"/>
</dbReference>
<comment type="similarity">
    <text evidence="1">Belongs to the non-flavoprotein flavin reductase family.</text>
</comment>
<keyword evidence="5" id="KW-1185">Reference proteome</keyword>
<gene>
    <name evidence="4" type="ORF">GCM10017581_023410</name>
</gene>
<dbReference type="SMART" id="SM00903">
    <property type="entry name" value="Flavin_Reduct"/>
    <property type="match status" value="1"/>
</dbReference>
<dbReference type="AlphaFoldDB" id="A0A9W6KH23"/>
<evidence type="ECO:0000256" key="2">
    <source>
        <dbReference type="ARBA" id="ARBA00023002"/>
    </source>
</evidence>
<keyword evidence="2" id="KW-0560">Oxidoreductase</keyword>
<comment type="caution">
    <text evidence="4">The sequence shown here is derived from an EMBL/GenBank/DDBJ whole genome shotgun (WGS) entry which is preliminary data.</text>
</comment>
<accession>A0A9W6KH23</accession>
<organism evidence="4 5">
    <name type="scientific">Dactylosporangium matsuzakiense</name>
    <dbReference type="NCBI Taxonomy" id="53360"/>
    <lineage>
        <taxon>Bacteria</taxon>
        <taxon>Bacillati</taxon>
        <taxon>Actinomycetota</taxon>
        <taxon>Actinomycetes</taxon>
        <taxon>Micromonosporales</taxon>
        <taxon>Micromonosporaceae</taxon>
        <taxon>Dactylosporangium</taxon>
    </lineage>
</organism>
<reference evidence="4" key="2">
    <citation type="submission" date="2023-01" db="EMBL/GenBank/DDBJ databases">
        <authorList>
            <person name="Sun Q."/>
            <person name="Evtushenko L."/>
        </authorList>
    </citation>
    <scope>NUCLEOTIDE SEQUENCE</scope>
    <source>
        <strain evidence="4">VKM Ac-1321</strain>
    </source>
</reference>
<reference evidence="4" key="1">
    <citation type="journal article" date="2014" name="Int. J. Syst. Evol. Microbiol.">
        <title>Complete genome sequence of Corynebacterium casei LMG S-19264T (=DSM 44701T), isolated from a smear-ripened cheese.</title>
        <authorList>
            <consortium name="US DOE Joint Genome Institute (JGI-PGF)"/>
            <person name="Walter F."/>
            <person name="Albersmeier A."/>
            <person name="Kalinowski J."/>
            <person name="Ruckert C."/>
        </authorList>
    </citation>
    <scope>NUCLEOTIDE SEQUENCE</scope>
    <source>
        <strain evidence="4">VKM Ac-1321</strain>
    </source>
</reference>
<dbReference type="GO" id="GO:0010181">
    <property type="term" value="F:FMN binding"/>
    <property type="evidence" value="ECO:0007669"/>
    <property type="project" value="InterPro"/>
</dbReference>
<evidence type="ECO:0000256" key="1">
    <source>
        <dbReference type="ARBA" id="ARBA00008898"/>
    </source>
</evidence>
<evidence type="ECO:0000259" key="3">
    <source>
        <dbReference type="SMART" id="SM00903"/>
    </source>
</evidence>
<dbReference type="Gene3D" id="2.30.110.10">
    <property type="entry name" value="Electron Transport, Fmn-binding Protein, Chain A"/>
    <property type="match status" value="1"/>
</dbReference>
<dbReference type="GO" id="GO:0042602">
    <property type="term" value="F:riboflavin reductase (NADPH) activity"/>
    <property type="evidence" value="ECO:0007669"/>
    <property type="project" value="TreeGrafter"/>
</dbReference>
<feature type="domain" description="Flavin reductase like" evidence="3">
    <location>
        <begin position="1"/>
        <end position="146"/>
    </location>
</feature>
<protein>
    <recommendedName>
        <fullName evidence="3">Flavin reductase like domain-containing protein</fullName>
    </recommendedName>
</protein>
<dbReference type="Pfam" id="PF01613">
    <property type="entry name" value="Flavin_Reduct"/>
    <property type="match status" value="1"/>
</dbReference>
<evidence type="ECO:0000313" key="4">
    <source>
        <dbReference type="EMBL" id="GLL00600.1"/>
    </source>
</evidence>
<evidence type="ECO:0000313" key="5">
    <source>
        <dbReference type="Proteomes" id="UP001143480"/>
    </source>
</evidence>
<dbReference type="InterPro" id="IPR002563">
    <property type="entry name" value="Flavin_Rdtase-like_dom"/>
</dbReference>
<dbReference type="SUPFAM" id="SSF50475">
    <property type="entry name" value="FMN-binding split barrel"/>
    <property type="match status" value="1"/>
</dbReference>